<evidence type="ECO:0000313" key="8">
    <source>
        <dbReference type="Proteomes" id="UP000374630"/>
    </source>
</evidence>
<reference evidence="7 8" key="1">
    <citation type="journal article" date="2019" name="Syst. Appl. Microbiol.">
        <title>Characterization of Bifidobacterium species in feaces of the Egyptian fruit bat: Description of B. vespertilionis sp. nov. and B. rousetti sp. nov.</title>
        <authorList>
            <person name="Modesto M."/>
            <person name="Satti M."/>
            <person name="Watanabe K."/>
            <person name="Puglisi E."/>
            <person name="Morelli L."/>
            <person name="Huang C.-H."/>
            <person name="Liou J.-S."/>
            <person name="Miyashita M."/>
            <person name="Tamura T."/>
            <person name="Saito S."/>
            <person name="Mori K."/>
            <person name="Huang L."/>
            <person name="Sciavilla P."/>
            <person name="Sandri C."/>
            <person name="Spiezio C."/>
            <person name="Vitali F."/>
            <person name="Cavalieri D."/>
            <person name="Perpetuini G."/>
            <person name="Tofalo R."/>
            <person name="Bonetti A."/>
            <person name="Arita M."/>
            <person name="Mattarelli P."/>
        </authorList>
    </citation>
    <scope>NUCLEOTIDE SEQUENCE [LARGE SCALE GENOMIC DNA]</scope>
    <source>
        <strain evidence="5 8">RST16</strain>
        <strain evidence="6 7">RST8</strain>
    </source>
</reference>
<evidence type="ECO:0000313" key="6">
    <source>
        <dbReference type="EMBL" id="KAA8821896.1"/>
    </source>
</evidence>
<protein>
    <submittedName>
        <fullName evidence="6">Glycosyl hydrolase family 43</fullName>
    </submittedName>
</protein>
<evidence type="ECO:0000256" key="3">
    <source>
        <dbReference type="ARBA" id="ARBA00023295"/>
    </source>
</evidence>
<dbReference type="GO" id="GO:0004553">
    <property type="term" value="F:hydrolase activity, hydrolyzing O-glycosyl compounds"/>
    <property type="evidence" value="ECO:0007669"/>
    <property type="project" value="InterPro"/>
</dbReference>
<proteinExistence type="inferred from homology"/>
<evidence type="ECO:0000313" key="5">
    <source>
        <dbReference type="EMBL" id="KAA8816897.1"/>
    </source>
</evidence>
<dbReference type="AlphaFoldDB" id="A0A5J5DSP2"/>
<organism evidence="6 7">
    <name type="scientific">Bifidobacterium vespertilionis</name>
    <dbReference type="NCBI Taxonomy" id="2562524"/>
    <lineage>
        <taxon>Bacteria</taxon>
        <taxon>Bacillati</taxon>
        <taxon>Actinomycetota</taxon>
        <taxon>Actinomycetes</taxon>
        <taxon>Bifidobacteriales</taxon>
        <taxon>Bifidobacteriaceae</taxon>
        <taxon>Bifidobacterium</taxon>
    </lineage>
</organism>
<dbReference type="PANTHER" id="PTHR22925">
    <property type="entry name" value="GLYCOSYL HYDROLASE 43 FAMILY MEMBER"/>
    <property type="match status" value="1"/>
</dbReference>
<evidence type="ECO:0000256" key="1">
    <source>
        <dbReference type="ARBA" id="ARBA00009865"/>
    </source>
</evidence>
<comment type="caution">
    <text evidence="6">The sequence shown here is derived from an EMBL/GenBank/DDBJ whole genome shotgun (WGS) entry which is preliminary data.</text>
</comment>
<name>A0A5J5DSP2_9BIFI</name>
<dbReference type="CDD" id="cd18821">
    <property type="entry name" value="GH43_Pc3Gal43A-like"/>
    <property type="match status" value="1"/>
</dbReference>
<dbReference type="InterPro" id="IPR006710">
    <property type="entry name" value="Glyco_hydro_43"/>
</dbReference>
<dbReference type="EMBL" id="RZOA01000022">
    <property type="protein sequence ID" value="KAA8821896.1"/>
    <property type="molecule type" value="Genomic_DNA"/>
</dbReference>
<dbReference type="EMBL" id="RZNZ01000019">
    <property type="protein sequence ID" value="KAA8816897.1"/>
    <property type="molecule type" value="Genomic_DNA"/>
</dbReference>
<evidence type="ECO:0000256" key="2">
    <source>
        <dbReference type="ARBA" id="ARBA00022801"/>
    </source>
</evidence>
<keyword evidence="8" id="KW-1185">Reference proteome</keyword>
<evidence type="ECO:0000256" key="4">
    <source>
        <dbReference type="RuleBase" id="RU361187"/>
    </source>
</evidence>
<dbReference type="Gene3D" id="2.60.120.260">
    <property type="entry name" value="Galactose-binding domain-like"/>
    <property type="match status" value="1"/>
</dbReference>
<comment type="similarity">
    <text evidence="1 4">Belongs to the glycosyl hydrolase 43 family.</text>
</comment>
<dbReference type="GO" id="GO:0005975">
    <property type="term" value="P:carbohydrate metabolic process"/>
    <property type="evidence" value="ECO:0007669"/>
    <property type="project" value="InterPro"/>
</dbReference>
<keyword evidence="2 4" id="KW-0378">Hydrolase</keyword>
<dbReference type="InterPro" id="IPR023296">
    <property type="entry name" value="Glyco_hydro_beta-prop_sf"/>
</dbReference>
<dbReference type="Gene3D" id="2.115.10.20">
    <property type="entry name" value="Glycosyl hydrolase domain, family 43"/>
    <property type="match status" value="1"/>
</dbReference>
<accession>A0A5J5DSP2</accession>
<dbReference type="SUPFAM" id="SSF75005">
    <property type="entry name" value="Arabinanase/levansucrase/invertase"/>
    <property type="match status" value="1"/>
</dbReference>
<keyword evidence="3 4" id="KW-0326">Glycosidase</keyword>
<dbReference type="OrthoDB" id="231241at2"/>
<dbReference type="Proteomes" id="UP000345527">
    <property type="component" value="Unassembled WGS sequence"/>
</dbReference>
<dbReference type="Proteomes" id="UP000374630">
    <property type="component" value="Unassembled WGS sequence"/>
</dbReference>
<gene>
    <name evidence="6" type="ORF">EM848_09860</name>
    <name evidence="5" type="ORF">EMO90_11100</name>
</gene>
<dbReference type="PANTHER" id="PTHR22925:SF3">
    <property type="entry name" value="GLYCOSYL HYDROLASE FAMILY PROTEIN 43"/>
    <property type="match status" value="1"/>
</dbReference>
<sequence>MTTSTILNGVPWFDDNGDIVNAHASCILEDAGTYYLFGEYKTDDVNRFNGFSCYSSPDLSHWTHLGMALAPQPDGLMGPDRVGERVKVMRCPSTGKYVMYAHSDDMRYMDPHIIVAQADAVAGPYTVLGALTCNGEPIRKWDMGTFQDDDGTGYLLLHEGDIYRLSADYLTAEELVAHEVAVGGESPAMAHIGDAYYLMFSNKTGWDRNDNYYLTAPTPAGPWTNRGLFAPEGTCTWDSQCSFIFPLTLADGTVRHVYTGDRWSYPHQASSATYVWLPLEVKDGALRLDGYMQVWDSRTAKPVADEIRALPLVFRSNVRGAGAHASVDVNAGERVQVLGLRTGSSGYATVELTGSDGYRLHTTVDFYTPACDCGERIMFESPELPAGRYDLSVTVDGEHGVWATKNGTAYGSDDNWVTVSAAAVVEAGR</sequence>
<dbReference type="RefSeq" id="WP_150354757.1">
    <property type="nucleotide sequence ID" value="NZ_RZNZ01000019.1"/>
</dbReference>
<evidence type="ECO:0000313" key="7">
    <source>
        <dbReference type="Proteomes" id="UP000345527"/>
    </source>
</evidence>
<dbReference type="Pfam" id="PF04616">
    <property type="entry name" value="Glyco_hydro_43"/>
    <property type="match status" value="1"/>
</dbReference>